<gene>
    <name evidence="2" type="ORF">KJB30_00265</name>
</gene>
<sequence>MPPVKRRLPFRYIEPVFFGGLLDDPLLFLRIRPLKRALLFDCGQIAHLAKRVVKPIDAVFITHAHMDHIMGIPTLVRHHHASPRPMDVFGPPGIIERVEHLLLGFEWNLSESNWFTLRVHEIRADRLLHCSFPGPKSFRRSRVTEEQRTGRQIWSCPYATVEAELLDHKLPVLGFRIQEQPHFAIDYEKLDRLGIMPGEWIRDLKNRVWKGRSNVQVEIEVEVEQRETENSQEKPCPDSLLINSGCSKIVRSSLPEKAPRSRSSATAHKADFEDGGEMAVFQQPVKDPHALYGIIHDNRPCVSIGYVCDVGWTADNVAAMESLLKGVTLLCSDCTFLAEDRDKARASYHLCTRDLNELAELLAPGYLLPMHMSKSYLKKSFDIYNELRPPEGTKILRLPKHLVPAPLTVSDVDEWMKT</sequence>
<dbReference type="InterPro" id="IPR001279">
    <property type="entry name" value="Metallo-B-lactamas"/>
</dbReference>
<feature type="domain" description="Metallo-beta-lactamase" evidence="1">
    <location>
        <begin position="49"/>
        <end position="130"/>
    </location>
</feature>
<dbReference type="EMBL" id="JAHDYS010000001">
    <property type="protein sequence ID" value="MBT1070213.1"/>
    <property type="molecule type" value="Genomic_DNA"/>
</dbReference>
<dbReference type="Pfam" id="PF12706">
    <property type="entry name" value="Lactamase_B_2"/>
    <property type="match status" value="1"/>
</dbReference>
<organism evidence="2 3">
    <name type="scientific">Pelotalea chapellei</name>
    <dbReference type="NCBI Taxonomy" id="44671"/>
    <lineage>
        <taxon>Bacteria</taxon>
        <taxon>Pseudomonadati</taxon>
        <taxon>Thermodesulfobacteriota</taxon>
        <taxon>Desulfuromonadia</taxon>
        <taxon>Geobacterales</taxon>
        <taxon>Geobacteraceae</taxon>
        <taxon>Pelotalea</taxon>
    </lineage>
</organism>
<dbReference type="PANTHER" id="PTHR46018:SF7">
    <property type="entry name" value="RIBONUCLEASE Z"/>
    <property type="match status" value="1"/>
</dbReference>
<dbReference type="PANTHER" id="PTHR46018">
    <property type="entry name" value="ZINC PHOSPHODIESTERASE ELAC PROTEIN 1"/>
    <property type="match status" value="1"/>
</dbReference>
<evidence type="ECO:0000313" key="3">
    <source>
        <dbReference type="Proteomes" id="UP000784128"/>
    </source>
</evidence>
<comment type="caution">
    <text evidence="2">The sequence shown here is derived from an EMBL/GenBank/DDBJ whole genome shotgun (WGS) entry which is preliminary data.</text>
</comment>
<dbReference type="Gene3D" id="3.60.15.10">
    <property type="entry name" value="Ribonuclease Z/Hydroxyacylglutathione hydrolase-like"/>
    <property type="match status" value="1"/>
</dbReference>
<protein>
    <submittedName>
        <fullName evidence="2">MBL fold metallo-hydrolase</fullName>
    </submittedName>
</protein>
<dbReference type="InterPro" id="IPR036866">
    <property type="entry name" value="RibonucZ/Hydroxyglut_hydro"/>
</dbReference>
<dbReference type="Proteomes" id="UP000784128">
    <property type="component" value="Unassembled WGS sequence"/>
</dbReference>
<reference evidence="2 3" key="1">
    <citation type="submission" date="2021-05" db="EMBL/GenBank/DDBJ databases">
        <title>The draft genome of Geobacter chapellei DSM 13688.</title>
        <authorList>
            <person name="Xu Z."/>
            <person name="Masuda Y."/>
            <person name="Itoh H."/>
            <person name="Senoo K."/>
        </authorList>
    </citation>
    <scope>NUCLEOTIDE SEQUENCE [LARGE SCALE GENOMIC DNA]</scope>
    <source>
        <strain evidence="2 3">DSM 13688</strain>
    </source>
</reference>
<accession>A0ABS5U3G3</accession>
<dbReference type="RefSeq" id="WP_214295928.1">
    <property type="nucleotide sequence ID" value="NZ_JAHDYS010000001.1"/>
</dbReference>
<evidence type="ECO:0000259" key="1">
    <source>
        <dbReference type="Pfam" id="PF12706"/>
    </source>
</evidence>
<dbReference type="SUPFAM" id="SSF56281">
    <property type="entry name" value="Metallo-hydrolase/oxidoreductase"/>
    <property type="match status" value="1"/>
</dbReference>
<proteinExistence type="predicted"/>
<name>A0ABS5U3G3_9BACT</name>
<keyword evidence="3" id="KW-1185">Reference proteome</keyword>
<evidence type="ECO:0000313" key="2">
    <source>
        <dbReference type="EMBL" id="MBT1070213.1"/>
    </source>
</evidence>